<dbReference type="PATRIC" id="fig|1094558.3.peg.8"/>
<dbReference type="EMBL" id="AIMB01000001">
    <property type="protein sequence ID" value="EJF91629.1"/>
    <property type="molecule type" value="Genomic_DNA"/>
</dbReference>
<accession>J0R7B6</accession>
<evidence type="ECO:0000313" key="3">
    <source>
        <dbReference type="EMBL" id="EJF91629.1"/>
    </source>
</evidence>
<evidence type="ECO:0000313" key="4">
    <source>
        <dbReference type="Proteomes" id="UP000008952"/>
    </source>
</evidence>
<evidence type="ECO:0000256" key="2">
    <source>
        <dbReference type="SAM" id="Phobius"/>
    </source>
</evidence>
<name>J0R7B6_9HYPH</name>
<reference evidence="3 4" key="1">
    <citation type="submission" date="2012-03" db="EMBL/GenBank/DDBJ databases">
        <title>The Genome Sequence of Bartonella tamiae Th239.</title>
        <authorList>
            <consortium name="The Broad Institute Genome Sequencing Platform"/>
            <consortium name="The Broad Institute Genome Sequencing Center for Infectious Disease"/>
            <person name="Feldgarden M."/>
            <person name="Kirby J."/>
            <person name="Kosoy M."/>
            <person name="Birtles R."/>
            <person name="Probert W.S."/>
            <person name="Chiaraviglio L."/>
            <person name="Young S.K."/>
            <person name="Zeng Q."/>
            <person name="Gargeya S."/>
            <person name="Fitzgerald M."/>
            <person name="Haas B."/>
            <person name="Abouelleil A."/>
            <person name="Alvarado L."/>
            <person name="Arachchi H.M."/>
            <person name="Berlin A."/>
            <person name="Chapman S.B."/>
            <person name="Gearin G."/>
            <person name="Goldberg J."/>
            <person name="Griggs A."/>
            <person name="Gujja S."/>
            <person name="Hansen M."/>
            <person name="Heiman D."/>
            <person name="Howarth C."/>
            <person name="Larimer J."/>
            <person name="Lui A."/>
            <person name="MacDonald P.J.P."/>
            <person name="McCowen C."/>
            <person name="Montmayeur A."/>
            <person name="Murphy C."/>
            <person name="Neiman D."/>
            <person name="Pearson M."/>
            <person name="Priest M."/>
            <person name="Roberts A."/>
            <person name="Saif S."/>
            <person name="Shea T."/>
            <person name="Sisk P."/>
            <person name="Stolte C."/>
            <person name="Sykes S."/>
            <person name="Wortman J."/>
            <person name="Nusbaum C."/>
            <person name="Birren B."/>
        </authorList>
    </citation>
    <scope>NUCLEOTIDE SEQUENCE [LARGE SCALE GENOMIC DNA]</scope>
    <source>
        <strain evidence="3 4">Th239</strain>
    </source>
</reference>
<dbReference type="AlphaFoldDB" id="J0R7B6"/>
<keyword evidence="4" id="KW-1185">Reference proteome</keyword>
<evidence type="ECO:0000256" key="1">
    <source>
        <dbReference type="SAM" id="MobiDB-lite"/>
    </source>
</evidence>
<keyword evidence="2" id="KW-1133">Transmembrane helix</keyword>
<sequence>MNDDYNSNYNQMGYQDAYDPQNPYEKPLDPAVERVRRKLMRLMIISVSVTMLLIVAVLIAVIYKVITPQTEKKANEVTPISELTPDIKTEIQTLPPEIPKFINRTIALPEGTRILSQSLSGNLIALETLTPEGGTEMIIYDYKNGHLIAGITLGTSSNAERPMAMPETPSNEK</sequence>
<gene>
    <name evidence="3" type="ORF">ME5_00008</name>
</gene>
<dbReference type="RefSeq" id="WP_008037223.1">
    <property type="nucleotide sequence ID" value="NZ_JH725147.1"/>
</dbReference>
<dbReference type="OrthoDB" id="7869382at2"/>
<evidence type="ECO:0008006" key="5">
    <source>
        <dbReference type="Google" id="ProtNLM"/>
    </source>
</evidence>
<organism evidence="3 4">
    <name type="scientific">Bartonella tamiae Th239</name>
    <dbReference type="NCBI Taxonomy" id="1094558"/>
    <lineage>
        <taxon>Bacteria</taxon>
        <taxon>Pseudomonadati</taxon>
        <taxon>Pseudomonadota</taxon>
        <taxon>Alphaproteobacteria</taxon>
        <taxon>Hyphomicrobiales</taxon>
        <taxon>Bartonellaceae</taxon>
        <taxon>Bartonella</taxon>
    </lineage>
</organism>
<feature type="region of interest" description="Disordered" evidence="1">
    <location>
        <begin position="1"/>
        <end position="24"/>
    </location>
</feature>
<feature type="transmembrane region" description="Helical" evidence="2">
    <location>
        <begin position="42"/>
        <end position="63"/>
    </location>
</feature>
<comment type="caution">
    <text evidence="3">The sequence shown here is derived from an EMBL/GenBank/DDBJ whole genome shotgun (WGS) entry which is preliminary data.</text>
</comment>
<proteinExistence type="predicted"/>
<protein>
    <recommendedName>
        <fullName evidence="5">Fimbrial subunit PilA</fullName>
    </recommendedName>
</protein>
<feature type="compositionally biased region" description="Polar residues" evidence="1">
    <location>
        <begin position="1"/>
        <end position="13"/>
    </location>
</feature>
<keyword evidence="2" id="KW-0812">Transmembrane</keyword>
<keyword evidence="2" id="KW-0472">Membrane</keyword>
<dbReference type="Proteomes" id="UP000008952">
    <property type="component" value="Unassembled WGS sequence"/>
</dbReference>
<dbReference type="HOGENOM" id="CLU_145237_0_0_5"/>
<dbReference type="eggNOG" id="ENOG5033G7Y">
    <property type="taxonomic scope" value="Bacteria"/>
</dbReference>